<keyword evidence="1" id="KW-0808">Transferase</keyword>
<name>A0A419WAZ3_9BACT</name>
<keyword evidence="2" id="KW-1185">Reference proteome</keyword>
<dbReference type="GO" id="GO:0016740">
    <property type="term" value="F:transferase activity"/>
    <property type="evidence" value="ECO:0007669"/>
    <property type="project" value="UniProtKB-KW"/>
</dbReference>
<comment type="caution">
    <text evidence="1">The sequence shown here is derived from an EMBL/GenBank/DDBJ whole genome shotgun (WGS) entry which is preliminary data.</text>
</comment>
<accession>A0A419WAZ3</accession>
<evidence type="ECO:0000313" key="1">
    <source>
        <dbReference type="EMBL" id="RKD92582.1"/>
    </source>
</evidence>
<dbReference type="Pfam" id="PF11316">
    <property type="entry name" value="Rhamno_transf"/>
    <property type="match status" value="1"/>
</dbReference>
<gene>
    <name evidence="1" type="ORF">BC643_2956</name>
</gene>
<dbReference type="AlphaFoldDB" id="A0A419WAZ3"/>
<proteinExistence type="predicted"/>
<dbReference type="EMBL" id="RAPN01000001">
    <property type="protein sequence ID" value="RKD92582.1"/>
    <property type="molecule type" value="Genomic_DNA"/>
</dbReference>
<dbReference type="CDD" id="cd00761">
    <property type="entry name" value="Glyco_tranf_GTA_type"/>
    <property type="match status" value="1"/>
</dbReference>
<protein>
    <submittedName>
        <fullName evidence="1">Putative rhamnosyltransferase</fullName>
    </submittedName>
</protein>
<evidence type="ECO:0000313" key="2">
    <source>
        <dbReference type="Proteomes" id="UP000283387"/>
    </source>
</evidence>
<organism evidence="1 2">
    <name type="scientific">Mangrovibacterium diazotrophicum</name>
    <dbReference type="NCBI Taxonomy" id="1261403"/>
    <lineage>
        <taxon>Bacteria</taxon>
        <taxon>Pseudomonadati</taxon>
        <taxon>Bacteroidota</taxon>
        <taxon>Bacteroidia</taxon>
        <taxon>Marinilabiliales</taxon>
        <taxon>Prolixibacteraceae</taxon>
        <taxon>Mangrovibacterium</taxon>
    </lineage>
</organism>
<sequence length="278" mass="33329">MFAHFVITQFNLKRFPLSMQSEHKWTNWTRERVKLFQEYCLPSFMNQTTKNFKWLIYFDVDTPSEFNPFLERLKQLDFIHVYKADGHEEFISRYRRDLKELAKEKEWIIETRCDNDDCLHQDAIATIQRLFKPQNQFMISLASGYTLNTQNNKLSHYFYPGSPFMSIVEQTNRELTGIFKKEHSHWDGLQFGLVKELSHKNKLAAFALEKPYWIQVIHQQNVRNSFHRGLPVLRPQNLNQFGLQITSTKQALTSLPKYTNYVIWKRYLKCTIVRLFSN</sequence>
<dbReference type="Proteomes" id="UP000283387">
    <property type="component" value="Unassembled WGS sequence"/>
</dbReference>
<dbReference type="InterPro" id="IPR021466">
    <property type="entry name" value="Put_rhamnosyl_transferase"/>
</dbReference>
<reference evidence="1 2" key="1">
    <citation type="submission" date="2018-09" db="EMBL/GenBank/DDBJ databases">
        <title>Genomic Encyclopedia of Archaeal and Bacterial Type Strains, Phase II (KMG-II): from individual species to whole genera.</title>
        <authorList>
            <person name="Goeker M."/>
        </authorList>
    </citation>
    <scope>NUCLEOTIDE SEQUENCE [LARGE SCALE GENOMIC DNA]</scope>
    <source>
        <strain evidence="1 2">DSM 27148</strain>
    </source>
</reference>
<dbReference type="OrthoDB" id="9771846at2"/>
<dbReference type="RefSeq" id="WP_120273774.1">
    <property type="nucleotide sequence ID" value="NZ_RAPN01000001.1"/>
</dbReference>